<reference evidence="2 3" key="1">
    <citation type="submission" date="2023-06" db="EMBL/GenBank/DDBJ databases">
        <authorList>
            <person name="Ham H."/>
            <person name="Park D.S."/>
        </authorList>
    </citation>
    <scope>NUCLEOTIDE SEQUENCE [LARGE SCALE GENOMIC DNA]</scope>
    <source>
        <strain evidence="2 3">KACC 17005</strain>
    </source>
</reference>
<evidence type="ECO:0000313" key="2">
    <source>
        <dbReference type="EMBL" id="WIY51189.1"/>
    </source>
</evidence>
<name>A0ABY9AWN9_PARCI</name>
<sequence length="189" mass="20604">MTPWTALPASCVAAMAAVLAAGQARAQEITEVTWSPMREVVFHSSKFPSSGTEADRQILRSIWARELTSTRKSADGQPLPAFALVGDVQRGGRKVVFSMFSAAGTDRCEDPENGAQVTDIYSVCSLRVTPWPMQGRQVADLPGYCMIFGTQRDKSRIEYAFDAGESLLRLRAIQFGKVVPACSRSLRLG</sequence>
<gene>
    <name evidence="2" type="ORF">QRO08_11705</name>
</gene>
<keyword evidence="1" id="KW-0732">Signal</keyword>
<dbReference type="Proteomes" id="UP001242732">
    <property type="component" value="Chromosome"/>
</dbReference>
<evidence type="ECO:0000313" key="3">
    <source>
        <dbReference type="Proteomes" id="UP001242732"/>
    </source>
</evidence>
<proteinExistence type="predicted"/>
<accession>A0ABY9AWN9</accession>
<dbReference type="RefSeq" id="WP_011795819.1">
    <property type="nucleotide sequence ID" value="NZ_CP023687.1"/>
</dbReference>
<feature type="signal peptide" evidence="1">
    <location>
        <begin position="1"/>
        <end position="26"/>
    </location>
</feature>
<organism evidence="2 3">
    <name type="scientific">Paracidovorax citrulli</name>
    <name type="common">Acidovorax citrulli</name>
    <dbReference type="NCBI Taxonomy" id="80869"/>
    <lineage>
        <taxon>Bacteria</taxon>
        <taxon>Pseudomonadati</taxon>
        <taxon>Pseudomonadota</taxon>
        <taxon>Betaproteobacteria</taxon>
        <taxon>Burkholderiales</taxon>
        <taxon>Comamonadaceae</taxon>
        <taxon>Paracidovorax</taxon>
    </lineage>
</organism>
<dbReference type="EMBL" id="CP127363">
    <property type="protein sequence ID" value="WIY51189.1"/>
    <property type="molecule type" value="Genomic_DNA"/>
</dbReference>
<keyword evidence="3" id="KW-1185">Reference proteome</keyword>
<protein>
    <submittedName>
        <fullName evidence="2">Uncharacterized protein</fullName>
    </submittedName>
</protein>
<evidence type="ECO:0000256" key="1">
    <source>
        <dbReference type="SAM" id="SignalP"/>
    </source>
</evidence>
<feature type="chain" id="PRO_5045190637" evidence="1">
    <location>
        <begin position="27"/>
        <end position="189"/>
    </location>
</feature>